<keyword evidence="4" id="KW-1185">Reference proteome</keyword>
<dbReference type="EMBL" id="BTRK01000001">
    <property type="protein sequence ID" value="GMR31819.1"/>
    <property type="molecule type" value="Genomic_DNA"/>
</dbReference>
<evidence type="ECO:0000313" key="4">
    <source>
        <dbReference type="Proteomes" id="UP001328107"/>
    </source>
</evidence>
<dbReference type="Proteomes" id="UP001328107">
    <property type="component" value="Unassembled WGS sequence"/>
</dbReference>
<sequence length="88" mass="10107">EGLKHRNGAVQTGDGEVQKKNGGRAALGRAMSNLKPNRWTSVVKQIQKNKKEAGRNRAKRIDQKSRWMFPLSFGLFNVVYWLYYLVLT</sequence>
<evidence type="ECO:0000313" key="3">
    <source>
        <dbReference type="EMBL" id="GMR31819.1"/>
    </source>
</evidence>
<dbReference type="InterPro" id="IPR038050">
    <property type="entry name" value="Neuro_actylchol_rec"/>
</dbReference>
<dbReference type="InterPro" id="IPR036719">
    <property type="entry name" value="Neuro-gated_channel_TM_sf"/>
</dbReference>
<keyword evidence="2" id="KW-0472">Membrane</keyword>
<evidence type="ECO:0000256" key="2">
    <source>
        <dbReference type="SAM" id="Phobius"/>
    </source>
</evidence>
<accession>A0AAN5C7J1</accession>
<feature type="transmembrane region" description="Helical" evidence="2">
    <location>
        <begin position="67"/>
        <end position="86"/>
    </location>
</feature>
<feature type="region of interest" description="Disordered" evidence="1">
    <location>
        <begin position="1"/>
        <end position="23"/>
    </location>
</feature>
<dbReference type="Gene3D" id="1.20.58.390">
    <property type="entry name" value="Neurotransmitter-gated ion-channel transmembrane domain"/>
    <property type="match status" value="1"/>
</dbReference>
<keyword evidence="2" id="KW-1133">Transmembrane helix</keyword>
<protein>
    <submittedName>
        <fullName evidence="3">Uncharacterized protein</fullName>
    </submittedName>
</protein>
<keyword evidence="2" id="KW-0812">Transmembrane</keyword>
<comment type="caution">
    <text evidence="3">The sequence shown here is derived from an EMBL/GenBank/DDBJ whole genome shotgun (WGS) entry which is preliminary data.</text>
</comment>
<dbReference type="GO" id="GO:0016020">
    <property type="term" value="C:membrane"/>
    <property type="evidence" value="ECO:0007669"/>
    <property type="project" value="InterPro"/>
</dbReference>
<dbReference type="GO" id="GO:0006811">
    <property type="term" value="P:monoatomic ion transport"/>
    <property type="evidence" value="ECO:0007669"/>
    <property type="project" value="InterPro"/>
</dbReference>
<evidence type="ECO:0000256" key="1">
    <source>
        <dbReference type="SAM" id="MobiDB-lite"/>
    </source>
</evidence>
<gene>
    <name evidence="3" type="ORF">PMAYCL1PPCAC_02014</name>
</gene>
<name>A0AAN5C7J1_9BILA</name>
<dbReference type="AlphaFoldDB" id="A0AAN5C7J1"/>
<dbReference type="SUPFAM" id="SSF90112">
    <property type="entry name" value="Neurotransmitter-gated ion-channel transmembrane pore"/>
    <property type="match status" value="1"/>
</dbReference>
<organism evidence="3 4">
    <name type="scientific">Pristionchus mayeri</name>
    <dbReference type="NCBI Taxonomy" id="1317129"/>
    <lineage>
        <taxon>Eukaryota</taxon>
        <taxon>Metazoa</taxon>
        <taxon>Ecdysozoa</taxon>
        <taxon>Nematoda</taxon>
        <taxon>Chromadorea</taxon>
        <taxon>Rhabditida</taxon>
        <taxon>Rhabditina</taxon>
        <taxon>Diplogasteromorpha</taxon>
        <taxon>Diplogasteroidea</taxon>
        <taxon>Neodiplogasteridae</taxon>
        <taxon>Pristionchus</taxon>
    </lineage>
</organism>
<proteinExistence type="predicted"/>
<reference evidence="4" key="1">
    <citation type="submission" date="2022-10" db="EMBL/GenBank/DDBJ databases">
        <title>Genome assembly of Pristionchus species.</title>
        <authorList>
            <person name="Yoshida K."/>
            <person name="Sommer R.J."/>
        </authorList>
    </citation>
    <scope>NUCLEOTIDE SEQUENCE [LARGE SCALE GENOMIC DNA]</scope>
    <source>
        <strain evidence="4">RS5460</strain>
    </source>
</reference>
<feature type="non-terminal residue" evidence="3">
    <location>
        <position position="1"/>
    </location>
</feature>